<evidence type="ECO:0000313" key="1">
    <source>
        <dbReference type="EMBL" id="EAQ13582.1"/>
    </source>
</evidence>
<dbReference type="AlphaFoldDB" id="A3VDJ3"/>
<gene>
    <name evidence="1" type="ORF">RB2654_02674</name>
</gene>
<accession>A3VDJ3</accession>
<dbReference type="HOGENOM" id="CLU_2288125_0_0_5"/>
<protein>
    <submittedName>
        <fullName evidence="1">Uncharacterized protein</fullName>
    </submittedName>
</protein>
<dbReference type="Proteomes" id="UP000002931">
    <property type="component" value="Unassembled WGS sequence"/>
</dbReference>
<sequence>METKIVVGEAQSDPDRHLQTMLIRAHRWTRALAAGTSLAEVARAEGCSEAFLRTRSKLAFLSPKIQAAILDGTQPPDCTLTKLVRLPLPLDWQAQERALGV</sequence>
<proteinExistence type="predicted"/>
<comment type="caution">
    <text evidence="1">The sequence shown here is derived from an EMBL/GenBank/DDBJ whole genome shotgun (WGS) entry which is preliminary data.</text>
</comment>
<dbReference type="RefSeq" id="WP_008328458.1">
    <property type="nucleotide sequence ID" value="NZ_CH902578.1"/>
</dbReference>
<evidence type="ECO:0000313" key="2">
    <source>
        <dbReference type="Proteomes" id="UP000002931"/>
    </source>
</evidence>
<dbReference type="eggNOG" id="COG1961">
    <property type="taxonomic scope" value="Bacteria"/>
</dbReference>
<dbReference type="SUPFAM" id="SSF109709">
    <property type="entry name" value="KorB DNA-binding domain-like"/>
    <property type="match status" value="1"/>
</dbReference>
<name>A3VDJ3_9RHOB</name>
<dbReference type="EMBL" id="AAMT01000004">
    <property type="protein sequence ID" value="EAQ13582.1"/>
    <property type="molecule type" value="Genomic_DNA"/>
</dbReference>
<keyword evidence="2" id="KW-1185">Reference proteome</keyword>
<dbReference type="STRING" id="314271.RB2654_02674"/>
<organism evidence="1 2">
    <name type="scientific">Maritimibacter alkaliphilus HTCC2654</name>
    <dbReference type="NCBI Taxonomy" id="314271"/>
    <lineage>
        <taxon>Bacteria</taxon>
        <taxon>Pseudomonadati</taxon>
        <taxon>Pseudomonadota</taxon>
        <taxon>Alphaproteobacteria</taxon>
        <taxon>Rhodobacterales</taxon>
        <taxon>Roseobacteraceae</taxon>
        <taxon>Maritimibacter</taxon>
    </lineage>
</organism>
<reference evidence="1 2" key="1">
    <citation type="journal article" date="2010" name="J. Bacteriol.">
        <title>Genome sequences of Pelagibaca bermudensis HTCC2601T and Maritimibacter alkaliphilus HTCC2654T, the type strains of two marine Roseobacter genera.</title>
        <authorList>
            <person name="Thrash J.C."/>
            <person name="Cho J.C."/>
            <person name="Ferriera S."/>
            <person name="Johnson J."/>
            <person name="Vergin K.L."/>
            <person name="Giovannoni S.J."/>
        </authorList>
    </citation>
    <scope>NUCLEOTIDE SEQUENCE [LARGE SCALE GENOMIC DNA]</scope>
    <source>
        <strain evidence="1 2">HTCC2654</strain>
    </source>
</reference>